<dbReference type="Pfam" id="PF08906">
    <property type="entry name" value="T6SS_Tdi1_C"/>
    <property type="match status" value="1"/>
</dbReference>
<gene>
    <name evidence="3" type="ORF">DS957_016630</name>
</gene>
<reference evidence="3 4" key="1">
    <citation type="submission" date="2018-08" db="EMBL/GenBank/DDBJ databases">
        <title>Vibrio harveyi strains pathogenic to white snook Centropomus viridis Lockington (1877) and potential probiotic bacteria.</title>
        <authorList>
            <person name="Soto-Rodriguez S."/>
            <person name="Gomez-Gil B."/>
            <person name="Lozano-Olvera R."/>
        </authorList>
    </citation>
    <scope>NUCLEOTIDE SEQUENCE [LARGE SCALE GENOMIC DNA]</scope>
    <source>
        <strain evidence="3 4">CAIM 1508</strain>
    </source>
</reference>
<feature type="domain" description="T6SS immunity protein Tdi1 C-terminal" evidence="2">
    <location>
        <begin position="146"/>
        <end position="216"/>
    </location>
</feature>
<evidence type="ECO:0000259" key="2">
    <source>
        <dbReference type="Pfam" id="PF08906"/>
    </source>
</evidence>
<dbReference type="InterPro" id="IPR015002">
    <property type="entry name" value="T6SS_Tdi1_C"/>
</dbReference>
<dbReference type="Pfam" id="PF08887">
    <property type="entry name" value="GAD-like"/>
    <property type="match status" value="1"/>
</dbReference>
<name>A0A8B3DDE8_VIBHA</name>
<dbReference type="Proteomes" id="UP000253437">
    <property type="component" value="Unassembled WGS sequence"/>
</dbReference>
<dbReference type="GeneID" id="83585193"/>
<dbReference type="InterPro" id="IPR014983">
    <property type="entry name" value="GAD-rel"/>
</dbReference>
<evidence type="ECO:0000313" key="4">
    <source>
        <dbReference type="Proteomes" id="UP000253437"/>
    </source>
</evidence>
<dbReference type="AlphaFoldDB" id="A0A8B3DDE8"/>
<comment type="caution">
    <text evidence="3">The sequence shown here is derived from an EMBL/GenBank/DDBJ whole genome shotgun (WGS) entry which is preliminary data.</text>
</comment>
<evidence type="ECO:0000313" key="3">
    <source>
        <dbReference type="EMBL" id="RIW10800.1"/>
    </source>
</evidence>
<dbReference type="EMBL" id="QOUW02000068">
    <property type="protein sequence ID" value="RIW10800.1"/>
    <property type="molecule type" value="Genomic_DNA"/>
</dbReference>
<dbReference type="RefSeq" id="WP_005447020.1">
    <property type="nucleotide sequence ID" value="NZ_BJKR01000015.1"/>
</dbReference>
<feature type="domain" description="GAD-related" evidence="1">
    <location>
        <begin position="19"/>
        <end position="122"/>
    </location>
</feature>
<sequence>MFRWIAAHYVELNKLNDEYFEMFIEEFGEPTEHIQATDQQVEAYRGILPDQLLKYWQMVGFSGFNDGLFWITNPAEFEDVLESFLDDTEFAHYDNYHVIARSAYGQLYLWGERTGASLDIATHLNWIMTNQGHAKDISKGDANIAIQSFFGFQDKEYIDVEVSSKPLFPSAIKKHGPVGKEEVMVFTPYLFMGGKKSADAMTKEDLHVFLQVMADLGGAEIIDMASMVGNVLKSHRD</sequence>
<organism evidence="3 4">
    <name type="scientific">Vibrio harveyi</name>
    <name type="common">Beneckea harveyi</name>
    <dbReference type="NCBI Taxonomy" id="669"/>
    <lineage>
        <taxon>Bacteria</taxon>
        <taxon>Pseudomonadati</taxon>
        <taxon>Pseudomonadota</taxon>
        <taxon>Gammaproteobacteria</taxon>
        <taxon>Vibrionales</taxon>
        <taxon>Vibrionaceae</taxon>
        <taxon>Vibrio</taxon>
    </lineage>
</organism>
<proteinExistence type="predicted"/>
<protein>
    <submittedName>
        <fullName evidence="3">DUF1851 domain-containing protein</fullName>
    </submittedName>
</protein>
<evidence type="ECO:0000259" key="1">
    <source>
        <dbReference type="Pfam" id="PF08887"/>
    </source>
</evidence>
<accession>A0A8B3DDE8</accession>